<comment type="caution">
    <text evidence="1">The sequence shown here is derived from an EMBL/GenBank/DDBJ whole genome shotgun (WGS) entry which is preliminary data.</text>
</comment>
<reference evidence="1 2" key="1">
    <citation type="journal article" date="2024" name="Ann. Entomol. Soc. Am.">
        <title>Genomic analyses of the southern and eastern yellowjacket wasps (Hymenoptera: Vespidae) reveal evolutionary signatures of social life.</title>
        <authorList>
            <person name="Catto M.A."/>
            <person name="Caine P.B."/>
            <person name="Orr S.E."/>
            <person name="Hunt B.G."/>
            <person name="Goodisman M.A.D."/>
        </authorList>
    </citation>
    <scope>NUCLEOTIDE SEQUENCE [LARGE SCALE GENOMIC DNA]</scope>
    <source>
        <strain evidence="1">232</strain>
        <tissue evidence="1">Head and thorax</tissue>
    </source>
</reference>
<sequence>MSIQCKCYIEKTQLVCVCSIGFILKAIVTLNSSYILDTSYRLDKWSKTNPNEIKRFFGRIIWIELVRLSKIHSKHEENDPNNRLSKIIRIIDINSNLKKYYNLNEPLAPFHIIKLR</sequence>
<accession>A0ABD2ASL5</accession>
<name>A0ABD2ASL5_VESMC</name>
<protein>
    <submittedName>
        <fullName evidence="1">PiggyBac transposable element-derived protein 4-like</fullName>
    </submittedName>
</protein>
<gene>
    <name evidence="1" type="ORF">V1477_019470</name>
</gene>
<organism evidence="1 2">
    <name type="scientific">Vespula maculifrons</name>
    <name type="common">Eastern yellow jacket</name>
    <name type="synonym">Wasp</name>
    <dbReference type="NCBI Taxonomy" id="7453"/>
    <lineage>
        <taxon>Eukaryota</taxon>
        <taxon>Metazoa</taxon>
        <taxon>Ecdysozoa</taxon>
        <taxon>Arthropoda</taxon>
        <taxon>Hexapoda</taxon>
        <taxon>Insecta</taxon>
        <taxon>Pterygota</taxon>
        <taxon>Neoptera</taxon>
        <taxon>Endopterygota</taxon>
        <taxon>Hymenoptera</taxon>
        <taxon>Apocrita</taxon>
        <taxon>Aculeata</taxon>
        <taxon>Vespoidea</taxon>
        <taxon>Vespidae</taxon>
        <taxon>Vespinae</taxon>
        <taxon>Vespula</taxon>
    </lineage>
</organism>
<evidence type="ECO:0000313" key="1">
    <source>
        <dbReference type="EMBL" id="KAL2723619.1"/>
    </source>
</evidence>
<proteinExistence type="predicted"/>
<keyword evidence="2" id="KW-1185">Reference proteome</keyword>
<evidence type="ECO:0000313" key="2">
    <source>
        <dbReference type="Proteomes" id="UP001607303"/>
    </source>
</evidence>
<dbReference type="AlphaFoldDB" id="A0ABD2ASL5"/>
<dbReference type="Proteomes" id="UP001607303">
    <property type="component" value="Unassembled WGS sequence"/>
</dbReference>
<dbReference type="EMBL" id="JAYRBN010000114">
    <property type="protein sequence ID" value="KAL2723619.1"/>
    <property type="molecule type" value="Genomic_DNA"/>
</dbReference>